<evidence type="ECO:0000256" key="8">
    <source>
        <dbReference type="ARBA" id="ARBA00024195"/>
    </source>
</evidence>
<feature type="chain" id="PRO_5035225759" description="limulus clotting factor C" evidence="12">
    <location>
        <begin position="20"/>
        <end position="394"/>
    </location>
</feature>
<dbReference type="FunFam" id="2.40.10.10:FF:000120">
    <property type="entry name" value="Putative serine protease"/>
    <property type="match status" value="1"/>
</dbReference>
<keyword evidence="7" id="KW-1015">Disulfide bond</keyword>
<evidence type="ECO:0000256" key="5">
    <source>
        <dbReference type="ARBA" id="ARBA00022820"/>
    </source>
</evidence>
<dbReference type="PROSITE" id="PS00134">
    <property type="entry name" value="TRYPSIN_HIS"/>
    <property type="match status" value="1"/>
</dbReference>
<evidence type="ECO:0000313" key="16">
    <source>
        <dbReference type="Proteomes" id="UP000708208"/>
    </source>
</evidence>
<evidence type="ECO:0000256" key="6">
    <source>
        <dbReference type="ARBA" id="ARBA00022825"/>
    </source>
</evidence>
<feature type="domain" description="Peptidase S1" evidence="13">
    <location>
        <begin position="131"/>
        <end position="393"/>
    </location>
</feature>
<dbReference type="Proteomes" id="UP000708208">
    <property type="component" value="Unassembled WGS sequence"/>
</dbReference>
<dbReference type="EMBL" id="CAJVCH010093477">
    <property type="protein sequence ID" value="CAG7722893.1"/>
    <property type="molecule type" value="Genomic_DNA"/>
</dbReference>
<dbReference type="CDD" id="cd00190">
    <property type="entry name" value="Tryp_SPc"/>
    <property type="match status" value="1"/>
</dbReference>
<dbReference type="InterPro" id="IPR018114">
    <property type="entry name" value="TRYPSIN_HIS"/>
</dbReference>
<comment type="catalytic activity">
    <reaction evidence="9">
        <text>Selective cleavage of 103-Arg-|-Ser-104 and 124-Ile-|-Ile-125 bonds in Limulus clotting factor B to form activated factor B. Cleavage of -Pro-Arg-|-Xaa- bonds in synthetic substrates.</text>
        <dbReference type="EC" id="3.4.21.84"/>
    </reaction>
</comment>
<feature type="signal peptide" evidence="12">
    <location>
        <begin position="1"/>
        <end position="19"/>
    </location>
</feature>
<keyword evidence="1" id="KW-0768">Sushi</keyword>
<keyword evidence="6 11" id="KW-0720">Serine protease</keyword>
<keyword evidence="5" id="KW-0353">Hemolymph clotting</keyword>
<comment type="caution">
    <text evidence="15">The sequence shown here is derived from an EMBL/GenBank/DDBJ whole genome shotgun (WGS) entry which is preliminary data.</text>
</comment>
<proteinExistence type="inferred from homology"/>
<dbReference type="PROSITE" id="PS51888">
    <property type="entry name" value="CLIP"/>
    <property type="match status" value="1"/>
</dbReference>
<dbReference type="PROSITE" id="PS50240">
    <property type="entry name" value="TRYPSIN_DOM"/>
    <property type="match status" value="1"/>
</dbReference>
<dbReference type="PANTHER" id="PTHR24256">
    <property type="entry name" value="TRYPTASE-RELATED"/>
    <property type="match status" value="1"/>
</dbReference>
<evidence type="ECO:0000256" key="3">
    <source>
        <dbReference type="ARBA" id="ARBA00022729"/>
    </source>
</evidence>
<comment type="similarity">
    <text evidence="8">Belongs to the peptidase S1 family. CLIP subfamily.</text>
</comment>
<dbReference type="GO" id="GO:0006508">
    <property type="term" value="P:proteolysis"/>
    <property type="evidence" value="ECO:0007669"/>
    <property type="project" value="UniProtKB-KW"/>
</dbReference>
<keyword evidence="2 11" id="KW-0645">Protease</keyword>
<keyword evidence="16" id="KW-1185">Reference proteome</keyword>
<evidence type="ECO:0000256" key="11">
    <source>
        <dbReference type="RuleBase" id="RU363034"/>
    </source>
</evidence>
<dbReference type="InterPro" id="IPR001254">
    <property type="entry name" value="Trypsin_dom"/>
</dbReference>
<dbReference type="OrthoDB" id="547031at2759"/>
<evidence type="ECO:0000313" key="15">
    <source>
        <dbReference type="EMBL" id="CAG7722893.1"/>
    </source>
</evidence>
<reference evidence="15" key="1">
    <citation type="submission" date="2021-06" db="EMBL/GenBank/DDBJ databases">
        <authorList>
            <person name="Hodson N. C."/>
            <person name="Mongue J. A."/>
            <person name="Jaron S. K."/>
        </authorList>
    </citation>
    <scope>NUCLEOTIDE SEQUENCE</scope>
</reference>
<keyword evidence="4 11" id="KW-0378">Hydrolase</keyword>
<gene>
    <name evidence="15" type="ORF">AFUS01_LOCUS12003</name>
</gene>
<dbReference type="EC" id="3.4.21.84" evidence="10"/>
<evidence type="ECO:0000256" key="2">
    <source>
        <dbReference type="ARBA" id="ARBA00022670"/>
    </source>
</evidence>
<dbReference type="SMART" id="SM00680">
    <property type="entry name" value="CLIP"/>
    <property type="match status" value="1"/>
</dbReference>
<dbReference type="GO" id="GO:0004252">
    <property type="term" value="F:serine-type endopeptidase activity"/>
    <property type="evidence" value="ECO:0007669"/>
    <property type="project" value="InterPro"/>
</dbReference>
<protein>
    <recommendedName>
        <fullName evidence="10">limulus clotting factor C</fullName>
        <ecNumber evidence="10">3.4.21.84</ecNumber>
    </recommendedName>
</protein>
<dbReference type="PROSITE" id="PS00135">
    <property type="entry name" value="TRYPSIN_SER"/>
    <property type="match status" value="1"/>
</dbReference>
<sequence>MLLTHLVLALCLLCRRSSASRPCESLDDRLGTCISIVHCPTLLHMIHSKNRAELRKLQLLTCGFHGSTPKVCCPIDEVKKDDVTNNSLGDVISFNSTNNVRPDSKTLQNHPNFRNFPSLASCSRVVTTERIIGGREVPLGSYPWMARIGYQLTSGEIIYGCGGAVINERYILTAAHCIVEDGVPLHVQEISLSEHDTRTDPDCTSPGECSRVKYFKVEKIITHPEYNVARKHHDVALIRLAEPIDFKQELYIQPVCLPFIKEYGLQKFMAIPDQYAVSAGWGKTHWNRVPGSHVLQEVKVPVITNEDCTVKYSGISAIEISHKQLCAGGQQGFDTCEGDSGGPLMWLHKHNQGAKFFQIGIVSFGPTQCGSGALPGVYTRVTGYLDWIVDHVVP</sequence>
<dbReference type="GO" id="GO:0042381">
    <property type="term" value="P:hemolymph coagulation"/>
    <property type="evidence" value="ECO:0007669"/>
    <property type="project" value="UniProtKB-KW"/>
</dbReference>
<dbReference type="InterPro" id="IPR051487">
    <property type="entry name" value="Ser/Thr_Proteases_Immune/Dev"/>
</dbReference>
<evidence type="ECO:0000256" key="12">
    <source>
        <dbReference type="SAM" id="SignalP"/>
    </source>
</evidence>
<evidence type="ECO:0000256" key="10">
    <source>
        <dbReference type="ARBA" id="ARBA00066707"/>
    </source>
</evidence>
<dbReference type="SMART" id="SM00020">
    <property type="entry name" value="Tryp_SPc"/>
    <property type="match status" value="1"/>
</dbReference>
<dbReference type="Pfam" id="PF00089">
    <property type="entry name" value="Trypsin"/>
    <property type="match status" value="1"/>
</dbReference>
<organism evidence="15 16">
    <name type="scientific">Allacma fusca</name>
    <dbReference type="NCBI Taxonomy" id="39272"/>
    <lineage>
        <taxon>Eukaryota</taxon>
        <taxon>Metazoa</taxon>
        <taxon>Ecdysozoa</taxon>
        <taxon>Arthropoda</taxon>
        <taxon>Hexapoda</taxon>
        <taxon>Collembola</taxon>
        <taxon>Symphypleona</taxon>
        <taxon>Sminthuridae</taxon>
        <taxon>Allacma</taxon>
    </lineage>
</organism>
<evidence type="ECO:0000256" key="1">
    <source>
        <dbReference type="ARBA" id="ARBA00022659"/>
    </source>
</evidence>
<feature type="domain" description="Clip" evidence="14">
    <location>
        <begin position="22"/>
        <end position="73"/>
    </location>
</feature>
<name>A0A8J2JPH3_9HEXA</name>
<dbReference type="AlphaFoldDB" id="A0A8J2JPH3"/>
<evidence type="ECO:0000259" key="14">
    <source>
        <dbReference type="PROSITE" id="PS51888"/>
    </source>
</evidence>
<keyword evidence="3 12" id="KW-0732">Signal</keyword>
<evidence type="ECO:0000259" key="13">
    <source>
        <dbReference type="PROSITE" id="PS50240"/>
    </source>
</evidence>
<dbReference type="InterPro" id="IPR033116">
    <property type="entry name" value="TRYPSIN_SER"/>
</dbReference>
<dbReference type="InterPro" id="IPR022700">
    <property type="entry name" value="CLIP"/>
</dbReference>
<accession>A0A8J2JPH3</accession>
<dbReference type="Pfam" id="PF12032">
    <property type="entry name" value="CLIP"/>
    <property type="match status" value="1"/>
</dbReference>
<evidence type="ECO:0000256" key="7">
    <source>
        <dbReference type="ARBA" id="ARBA00023157"/>
    </source>
</evidence>
<evidence type="ECO:0000256" key="4">
    <source>
        <dbReference type="ARBA" id="ARBA00022801"/>
    </source>
</evidence>
<evidence type="ECO:0000256" key="9">
    <source>
        <dbReference type="ARBA" id="ARBA00052079"/>
    </source>
</evidence>